<organism evidence="1 2">
    <name type="scientific">Didymella glomerata</name>
    <dbReference type="NCBI Taxonomy" id="749621"/>
    <lineage>
        <taxon>Eukaryota</taxon>
        <taxon>Fungi</taxon>
        <taxon>Dikarya</taxon>
        <taxon>Ascomycota</taxon>
        <taxon>Pezizomycotina</taxon>
        <taxon>Dothideomycetes</taxon>
        <taxon>Pleosporomycetidae</taxon>
        <taxon>Pleosporales</taxon>
        <taxon>Pleosporineae</taxon>
        <taxon>Didymellaceae</taxon>
        <taxon>Didymella</taxon>
    </lineage>
</organism>
<dbReference type="Proteomes" id="UP001140562">
    <property type="component" value="Unassembled WGS sequence"/>
</dbReference>
<proteinExistence type="predicted"/>
<dbReference type="PANTHER" id="PTHR38790">
    <property type="entry name" value="2EXR DOMAIN-CONTAINING PROTEIN-RELATED"/>
    <property type="match status" value="1"/>
</dbReference>
<name>A0A9W8WXE4_9PLEO</name>
<dbReference type="OrthoDB" id="5413827at2759"/>
<evidence type="ECO:0000313" key="1">
    <source>
        <dbReference type="EMBL" id="KAJ4335378.1"/>
    </source>
</evidence>
<sequence>MQQRHSEEVDVLQGLQSSRAKPTRKKVICRNCQSSGLLRLPPELRNRIYAFTLTGHAMSTESWDGKILFSRYDLDKLEFWNERSEQVLALCYVCHQLRAETKLLPFQYCPSVANAMLFVKFLGRLDATLAGQISEVIVLSPSMLEQQKLVHQL</sequence>
<reference evidence="1" key="1">
    <citation type="submission" date="2022-10" db="EMBL/GenBank/DDBJ databases">
        <title>Tapping the CABI collections for fungal endophytes: first genome assemblies for Collariella, Neodidymelliopsis, Ascochyta clinopodiicola, Didymella pomorum, Didymosphaeria variabile, Neocosmospora piperis and Neocucurbitaria cava.</title>
        <authorList>
            <person name="Hill R."/>
        </authorList>
    </citation>
    <scope>NUCLEOTIDE SEQUENCE</scope>
    <source>
        <strain evidence="1">IMI 360193</strain>
    </source>
</reference>
<dbReference type="EMBL" id="JAPEUV010000062">
    <property type="protein sequence ID" value="KAJ4335378.1"/>
    <property type="molecule type" value="Genomic_DNA"/>
</dbReference>
<gene>
    <name evidence="1" type="ORF">N0V87_006167</name>
</gene>
<dbReference type="PANTHER" id="PTHR38790:SF4">
    <property type="entry name" value="2EXR DOMAIN-CONTAINING PROTEIN"/>
    <property type="match status" value="1"/>
</dbReference>
<dbReference type="AlphaFoldDB" id="A0A9W8WXE4"/>
<evidence type="ECO:0000313" key="2">
    <source>
        <dbReference type="Proteomes" id="UP001140562"/>
    </source>
</evidence>
<comment type="caution">
    <text evidence="1">The sequence shown here is derived from an EMBL/GenBank/DDBJ whole genome shotgun (WGS) entry which is preliminary data.</text>
</comment>
<keyword evidence="2" id="KW-1185">Reference proteome</keyword>
<protein>
    <submittedName>
        <fullName evidence="1">Uncharacterized protein</fullName>
    </submittedName>
</protein>
<accession>A0A9W8WXE4</accession>